<sequence length="84" mass="9482">MMVIRVITATPTIPGRVVYPFLSWPLEPTQQNNDSNKLVKEIRGLWEGHILSTCLEEATVYRIPAALYLVKKLIADVKYGPKEG</sequence>
<evidence type="ECO:0000313" key="1">
    <source>
        <dbReference type="EMBL" id="KAJ8619869.1"/>
    </source>
</evidence>
<proteinExistence type="predicted"/>
<organism evidence="1 2">
    <name type="scientific">Persea americana</name>
    <name type="common">Avocado</name>
    <dbReference type="NCBI Taxonomy" id="3435"/>
    <lineage>
        <taxon>Eukaryota</taxon>
        <taxon>Viridiplantae</taxon>
        <taxon>Streptophyta</taxon>
        <taxon>Embryophyta</taxon>
        <taxon>Tracheophyta</taxon>
        <taxon>Spermatophyta</taxon>
        <taxon>Magnoliopsida</taxon>
        <taxon>Magnoliidae</taxon>
        <taxon>Laurales</taxon>
        <taxon>Lauraceae</taxon>
        <taxon>Persea</taxon>
    </lineage>
</organism>
<name>A0ACC2KFE6_PERAE</name>
<protein>
    <submittedName>
        <fullName evidence="1">Uncharacterized protein</fullName>
    </submittedName>
</protein>
<reference evidence="1 2" key="1">
    <citation type="journal article" date="2022" name="Hortic Res">
        <title>A haplotype resolved chromosomal level avocado genome allows analysis of novel avocado genes.</title>
        <authorList>
            <person name="Nath O."/>
            <person name="Fletcher S.J."/>
            <person name="Hayward A."/>
            <person name="Shaw L.M."/>
            <person name="Masouleh A.K."/>
            <person name="Furtado A."/>
            <person name="Henry R.J."/>
            <person name="Mitter N."/>
        </authorList>
    </citation>
    <scope>NUCLEOTIDE SEQUENCE [LARGE SCALE GENOMIC DNA]</scope>
    <source>
        <strain evidence="2">cv. Hass</strain>
    </source>
</reference>
<comment type="caution">
    <text evidence="1">The sequence shown here is derived from an EMBL/GenBank/DDBJ whole genome shotgun (WGS) entry which is preliminary data.</text>
</comment>
<dbReference type="Proteomes" id="UP001234297">
    <property type="component" value="Chromosome 9"/>
</dbReference>
<gene>
    <name evidence="1" type="ORF">MRB53_028398</name>
</gene>
<dbReference type="EMBL" id="CM056817">
    <property type="protein sequence ID" value="KAJ8619869.1"/>
    <property type="molecule type" value="Genomic_DNA"/>
</dbReference>
<evidence type="ECO:0000313" key="2">
    <source>
        <dbReference type="Proteomes" id="UP001234297"/>
    </source>
</evidence>
<keyword evidence="2" id="KW-1185">Reference proteome</keyword>
<accession>A0ACC2KFE6</accession>